<dbReference type="CDD" id="cd07724">
    <property type="entry name" value="POD-like_MBL-fold"/>
    <property type="match status" value="1"/>
</dbReference>
<accession>A0A1H2RKN9</accession>
<dbReference type="FunFam" id="3.40.250.10:FF:000049">
    <property type="entry name" value="Phage shock protein E"/>
    <property type="match status" value="1"/>
</dbReference>
<dbReference type="FunFam" id="3.60.15.10:FF:000030">
    <property type="entry name" value="Metallo-beta-lactamase family protein"/>
    <property type="match status" value="1"/>
</dbReference>
<dbReference type="PANTHER" id="PTHR43084">
    <property type="entry name" value="PERSULFIDE DIOXYGENASE ETHE1"/>
    <property type="match status" value="1"/>
</dbReference>
<proteinExistence type="predicted"/>
<dbReference type="InterPro" id="IPR036866">
    <property type="entry name" value="RibonucZ/Hydroxyglut_hydro"/>
</dbReference>
<dbReference type="InterPro" id="IPR051682">
    <property type="entry name" value="Mito_Persulfide_Diox"/>
</dbReference>
<keyword evidence="4" id="KW-1185">Reference proteome</keyword>
<evidence type="ECO:0000313" key="4">
    <source>
        <dbReference type="Proteomes" id="UP000199488"/>
    </source>
</evidence>
<dbReference type="InterPro" id="IPR036873">
    <property type="entry name" value="Rhodanese-like_dom_sf"/>
</dbReference>
<reference evidence="3 4" key="1">
    <citation type="submission" date="2016-10" db="EMBL/GenBank/DDBJ databases">
        <authorList>
            <person name="de Groot N.N."/>
        </authorList>
    </citation>
    <scope>NUCLEOTIDE SEQUENCE [LARGE SCALE GENOMIC DNA]</scope>
    <source>
        <strain evidence="3 4">DSM 23126</strain>
    </source>
</reference>
<dbReference type="GO" id="GO:0006749">
    <property type="term" value="P:glutathione metabolic process"/>
    <property type="evidence" value="ECO:0007669"/>
    <property type="project" value="InterPro"/>
</dbReference>
<evidence type="ECO:0000256" key="1">
    <source>
        <dbReference type="ARBA" id="ARBA00022723"/>
    </source>
</evidence>
<dbReference type="Pfam" id="PF00753">
    <property type="entry name" value="Lactamase_B"/>
    <property type="match status" value="1"/>
</dbReference>
<dbReference type="SUPFAM" id="SSF56281">
    <property type="entry name" value="Metallo-hydrolase/oxidoreductase"/>
    <property type="match status" value="1"/>
</dbReference>
<dbReference type="RefSeq" id="WP_091611485.1">
    <property type="nucleotide sequence ID" value="NZ_FNNC01000001.1"/>
</dbReference>
<dbReference type="GO" id="GO:0070813">
    <property type="term" value="P:hydrogen sulfide metabolic process"/>
    <property type="evidence" value="ECO:0007669"/>
    <property type="project" value="TreeGrafter"/>
</dbReference>
<keyword evidence="1" id="KW-0479">Metal-binding</keyword>
<dbReference type="OrthoDB" id="9784009at2"/>
<dbReference type="Gene3D" id="3.40.250.10">
    <property type="entry name" value="Rhodanese-like domain"/>
    <property type="match status" value="2"/>
</dbReference>
<dbReference type="PANTHER" id="PTHR43084:SF1">
    <property type="entry name" value="PERSULFIDE DIOXYGENASE ETHE1, MITOCHONDRIAL"/>
    <property type="match status" value="1"/>
</dbReference>
<dbReference type="SUPFAM" id="SSF52821">
    <property type="entry name" value="Rhodanese/Cell cycle control phosphatase"/>
    <property type="match status" value="2"/>
</dbReference>
<sequence length="469" mass="51757">MYLKYFYDTSLAQASYMVGCQATGEAAVIDPSRNIEDYLQIAREQGFRITGAFETHIHADFVSGVTELARRTGATIYYSTEGAENGGYEWDQDLPLHGVTHGEEIYIGNIKLRALHTPGHTPEHVSYELTDGAAADRPMGVFTGDFVFVGDVGRPDLLEKSVGVKNSADKGARQMFESLQQFKKYGDYMQIWPGHGAGSSCGKALGAVPTSTVGYERMYNPAFQPTEEQAFVDFLLDGQSEPPTYFAKMKEVNKQAMTPLSEIPAAVEMQGTGDDVAALAEQNHTMVVDTRSAAAFAMGSIPGTINLPYPGSFAEWMGRLADYEADIYLIAEPHQFPELSRILTGMGMDRLKGFFATSIVASTSNLRTYVNETPKQVEERRRNQDVQILDVRYQDEWDQSHVPDAVHVSLQQLPTRTDELSTEQPVAVHCASGKRSAIAASILQNHGFDVINVEGGFMKWKKEQLETTS</sequence>
<dbReference type="STRING" id="1122204.SAMN05421781_0819"/>
<dbReference type="SMART" id="SM00450">
    <property type="entry name" value="RHOD"/>
    <property type="match status" value="1"/>
</dbReference>
<dbReference type="GO" id="GO:0046872">
    <property type="term" value="F:metal ion binding"/>
    <property type="evidence" value="ECO:0007669"/>
    <property type="project" value="UniProtKB-KW"/>
</dbReference>
<dbReference type="InterPro" id="IPR001763">
    <property type="entry name" value="Rhodanese-like_dom"/>
</dbReference>
<organism evidence="3 4">
    <name type="scientific">Marinococcus luteus</name>
    <dbReference type="NCBI Taxonomy" id="1122204"/>
    <lineage>
        <taxon>Bacteria</taxon>
        <taxon>Bacillati</taxon>
        <taxon>Bacillota</taxon>
        <taxon>Bacilli</taxon>
        <taxon>Bacillales</taxon>
        <taxon>Bacillaceae</taxon>
        <taxon>Marinococcus</taxon>
    </lineage>
</organism>
<dbReference type="SMART" id="SM00849">
    <property type="entry name" value="Lactamase_B"/>
    <property type="match status" value="1"/>
</dbReference>
<dbReference type="EMBL" id="FNNC01000001">
    <property type="protein sequence ID" value="SDW19981.1"/>
    <property type="molecule type" value="Genomic_DNA"/>
</dbReference>
<dbReference type="InterPro" id="IPR001279">
    <property type="entry name" value="Metallo-B-lactamas"/>
</dbReference>
<dbReference type="InterPro" id="IPR044528">
    <property type="entry name" value="POD-like_MBL-fold"/>
</dbReference>
<feature type="domain" description="Rhodanese" evidence="2">
    <location>
        <begin position="281"/>
        <end position="330"/>
    </location>
</feature>
<dbReference type="GO" id="GO:0050313">
    <property type="term" value="F:sulfur dioxygenase activity"/>
    <property type="evidence" value="ECO:0007669"/>
    <property type="project" value="InterPro"/>
</dbReference>
<evidence type="ECO:0000313" key="3">
    <source>
        <dbReference type="EMBL" id="SDW19981.1"/>
    </source>
</evidence>
<dbReference type="Proteomes" id="UP000199488">
    <property type="component" value="Unassembled WGS sequence"/>
</dbReference>
<protein>
    <submittedName>
        <fullName evidence="3">Hydroxyacylglutathione hydrolase</fullName>
    </submittedName>
</protein>
<dbReference type="GO" id="GO:0016787">
    <property type="term" value="F:hydrolase activity"/>
    <property type="evidence" value="ECO:0007669"/>
    <property type="project" value="UniProtKB-KW"/>
</dbReference>
<evidence type="ECO:0000259" key="2">
    <source>
        <dbReference type="PROSITE" id="PS50206"/>
    </source>
</evidence>
<feature type="domain" description="Rhodanese" evidence="2">
    <location>
        <begin position="382"/>
        <end position="469"/>
    </location>
</feature>
<dbReference type="Gene3D" id="3.60.15.10">
    <property type="entry name" value="Ribonuclease Z/Hydroxyacylglutathione hydrolase-like"/>
    <property type="match status" value="1"/>
</dbReference>
<name>A0A1H2RKN9_9BACI</name>
<dbReference type="AlphaFoldDB" id="A0A1H2RKN9"/>
<gene>
    <name evidence="3" type="ORF">SAMN05421781_0819</name>
</gene>
<keyword evidence="3" id="KW-0378">Hydrolase</keyword>
<dbReference type="Pfam" id="PF00581">
    <property type="entry name" value="Rhodanese"/>
    <property type="match status" value="2"/>
</dbReference>
<dbReference type="PROSITE" id="PS50206">
    <property type="entry name" value="RHODANESE_3"/>
    <property type="match status" value="2"/>
</dbReference>
<dbReference type="CDD" id="cd00158">
    <property type="entry name" value="RHOD"/>
    <property type="match status" value="1"/>
</dbReference>